<organism evidence="3 4">
    <name type="scientific">Ophiocordyceps unilateralis</name>
    <name type="common">Zombie-ant fungus</name>
    <name type="synonym">Torrubia unilateralis</name>
    <dbReference type="NCBI Taxonomy" id="268505"/>
    <lineage>
        <taxon>Eukaryota</taxon>
        <taxon>Fungi</taxon>
        <taxon>Dikarya</taxon>
        <taxon>Ascomycota</taxon>
        <taxon>Pezizomycotina</taxon>
        <taxon>Sordariomycetes</taxon>
        <taxon>Hypocreomycetidae</taxon>
        <taxon>Hypocreales</taxon>
        <taxon>Ophiocordycipitaceae</taxon>
        <taxon>Ophiocordyceps</taxon>
    </lineage>
</organism>
<evidence type="ECO:0000313" key="3">
    <source>
        <dbReference type="EMBL" id="PFH57301.1"/>
    </source>
</evidence>
<evidence type="ECO:0000259" key="2">
    <source>
        <dbReference type="Pfam" id="PF12657"/>
    </source>
</evidence>
<feature type="compositionally biased region" description="Polar residues" evidence="1">
    <location>
        <begin position="412"/>
        <end position="422"/>
    </location>
</feature>
<sequence length="422" mass="45036">MDKAKASGEGDDEQADNSNSIANTKTKARRKRRGRPLEALDLRFRPLAPHAVSWSCDAELAVALDEAIHIFLPELGRGEGVDEEETAQFSVSLQVAGLFRPEPPINARLCAEEGVDIGYHNDDFTFAGVGSGLVTRSGAALGQTVRVEWSPTGLGHCLRPVLAVLTTSGCLVVVGDVGADDDGGGGGGGGGGLTTATRSFRNWRVLWGLGAGLPVPDEEKGVRSVQDKIVSMAWARHLSAGKALLSYGTDSGQVVILTVELVAASKEAWRVRELSRFDGRGPHHEVRDADSVVCGTAFGLRWSPWLEGRTAMVAYVADNYLGFRRVFVDGEMTVTVDDVDSAAMCLFLGVDAFVEWEDAIWPADDGGWVARGIIATPLVAKAFQVHLCKRLEEPMAPHRTQQCATASPAEDSLSTNPITGEA</sequence>
<accession>A0A2A9P8H8</accession>
<dbReference type="Proteomes" id="UP000037136">
    <property type="component" value="Unassembled WGS sequence"/>
</dbReference>
<name>A0A2A9P8H8_OPHUN</name>
<dbReference type="OrthoDB" id="192611at2759"/>
<keyword evidence="4" id="KW-1185">Reference proteome</keyword>
<evidence type="ECO:0000256" key="1">
    <source>
        <dbReference type="SAM" id="MobiDB-lite"/>
    </source>
</evidence>
<evidence type="ECO:0000313" key="4">
    <source>
        <dbReference type="Proteomes" id="UP000037136"/>
    </source>
</evidence>
<comment type="caution">
    <text evidence="3">The sequence shown here is derived from an EMBL/GenBank/DDBJ whole genome shotgun (WGS) entry which is preliminary data.</text>
</comment>
<dbReference type="STRING" id="268505.A0A2A9P8H8"/>
<dbReference type="AlphaFoldDB" id="A0A2A9P8H8"/>
<dbReference type="InterPro" id="IPR024761">
    <property type="entry name" value="TFIIIC_delta_N"/>
</dbReference>
<protein>
    <recommendedName>
        <fullName evidence="2">Transcription factor IIIC 90kDa subunit N-terminal domain-containing protein</fullName>
    </recommendedName>
</protein>
<feature type="domain" description="Transcription factor IIIC 90kDa subunit N-terminal" evidence="2">
    <location>
        <begin position="54"/>
        <end position="361"/>
    </location>
</feature>
<reference evidence="3 4" key="1">
    <citation type="journal article" date="2015" name="BMC Genomics">
        <title>Gene expression during zombie ant biting behavior reflects the complexity underlying fungal parasitic behavioral manipulation.</title>
        <authorList>
            <person name="de Bekker C."/>
            <person name="Ohm R.A."/>
            <person name="Loreto R.G."/>
            <person name="Sebastian A."/>
            <person name="Albert I."/>
            <person name="Merrow M."/>
            <person name="Brachmann A."/>
            <person name="Hughes D.P."/>
        </authorList>
    </citation>
    <scope>NUCLEOTIDE SEQUENCE [LARGE SCALE GENOMIC DNA]</scope>
    <source>
        <strain evidence="3 4">SC16a</strain>
    </source>
</reference>
<proteinExistence type="predicted"/>
<reference evidence="3 4" key="2">
    <citation type="journal article" date="2017" name="Sci. Rep.">
        <title>Ant-infecting Ophiocordyceps genomes reveal a high diversity of potential behavioral manipulation genes and a possible major role for enterotoxins.</title>
        <authorList>
            <person name="de Bekker C."/>
            <person name="Ohm R.A."/>
            <person name="Evans H.C."/>
            <person name="Brachmann A."/>
            <person name="Hughes D.P."/>
        </authorList>
    </citation>
    <scope>NUCLEOTIDE SEQUENCE [LARGE SCALE GENOMIC DNA]</scope>
    <source>
        <strain evidence="3 4">SC16a</strain>
    </source>
</reference>
<feature type="region of interest" description="Disordered" evidence="1">
    <location>
        <begin position="399"/>
        <end position="422"/>
    </location>
</feature>
<dbReference type="EMBL" id="LAZP02000426">
    <property type="protein sequence ID" value="PFH57301.1"/>
    <property type="molecule type" value="Genomic_DNA"/>
</dbReference>
<gene>
    <name evidence="3" type="ORF">XA68_15233</name>
</gene>
<dbReference type="Pfam" id="PF12657">
    <property type="entry name" value="TFIIIC_delta"/>
    <property type="match status" value="1"/>
</dbReference>
<feature type="region of interest" description="Disordered" evidence="1">
    <location>
        <begin position="1"/>
        <end position="33"/>
    </location>
</feature>